<name>A0A853BYS1_9ACTN</name>
<gene>
    <name evidence="1" type="ORF">HNR19_000695</name>
</gene>
<dbReference type="AlphaFoldDB" id="A0A853BYS1"/>
<evidence type="ECO:0000313" key="1">
    <source>
        <dbReference type="EMBL" id="NYI99996.1"/>
    </source>
</evidence>
<accession>A0A853BYS1</accession>
<reference evidence="1 2" key="1">
    <citation type="submission" date="2020-07" db="EMBL/GenBank/DDBJ databases">
        <title>Sequencing the genomes of 1000 actinobacteria strains.</title>
        <authorList>
            <person name="Klenk H.-P."/>
        </authorList>
    </citation>
    <scope>NUCLEOTIDE SEQUENCE [LARGE SCALE GENOMIC DNA]</scope>
    <source>
        <strain evidence="1 2">DSM 103833</strain>
    </source>
</reference>
<dbReference type="EMBL" id="JACCFP010000001">
    <property type="protein sequence ID" value="NYI99996.1"/>
    <property type="molecule type" value="Genomic_DNA"/>
</dbReference>
<dbReference type="RefSeq" id="WP_281366458.1">
    <property type="nucleotide sequence ID" value="NZ_JACCFP010000001.1"/>
</dbReference>
<comment type="caution">
    <text evidence="1">The sequence shown here is derived from an EMBL/GenBank/DDBJ whole genome shotgun (WGS) entry which is preliminary data.</text>
</comment>
<proteinExistence type="predicted"/>
<organism evidence="1 2">
    <name type="scientific">Nocardioides thalensis</name>
    <dbReference type="NCBI Taxonomy" id="1914755"/>
    <lineage>
        <taxon>Bacteria</taxon>
        <taxon>Bacillati</taxon>
        <taxon>Actinomycetota</taxon>
        <taxon>Actinomycetes</taxon>
        <taxon>Propionibacteriales</taxon>
        <taxon>Nocardioidaceae</taxon>
        <taxon>Nocardioides</taxon>
    </lineage>
</organism>
<sequence length="42" mass="4657">MDQRHCPSYANRSAVRVLGAAVEEPKGYEGGTWLIAVERPLE</sequence>
<evidence type="ECO:0000313" key="2">
    <source>
        <dbReference type="Proteomes" id="UP000530424"/>
    </source>
</evidence>
<protein>
    <submittedName>
        <fullName evidence="1">Uncharacterized protein</fullName>
    </submittedName>
</protein>
<dbReference type="Proteomes" id="UP000530424">
    <property type="component" value="Unassembled WGS sequence"/>
</dbReference>
<keyword evidence="2" id="KW-1185">Reference proteome</keyword>